<dbReference type="AlphaFoldDB" id="A0A7R9MAW1"/>
<name>A0A7R9MAW1_9ACAR</name>
<dbReference type="GO" id="GO:0062129">
    <property type="term" value="C:chitin-based extracellular matrix"/>
    <property type="evidence" value="ECO:0007669"/>
    <property type="project" value="TreeGrafter"/>
</dbReference>
<dbReference type="InterPro" id="IPR029070">
    <property type="entry name" value="Chitinase_insertion_sf"/>
</dbReference>
<dbReference type="OrthoDB" id="6515429at2759"/>
<feature type="compositionally biased region" description="Polar residues" evidence="3">
    <location>
        <begin position="91"/>
        <end position="106"/>
    </location>
</feature>
<gene>
    <name evidence="4" type="ORF">ONB1V03_LOCUS13191</name>
</gene>
<keyword evidence="1 2" id="KW-0193">Cuticle</keyword>
<evidence type="ECO:0000313" key="4">
    <source>
        <dbReference type="EMBL" id="CAD7656555.1"/>
    </source>
</evidence>
<dbReference type="Proteomes" id="UP000728032">
    <property type="component" value="Unassembled WGS sequence"/>
</dbReference>
<evidence type="ECO:0000256" key="1">
    <source>
        <dbReference type="ARBA" id="ARBA00022460"/>
    </source>
</evidence>
<dbReference type="InterPro" id="IPR050468">
    <property type="entry name" value="Cuticle_Struct_Prot"/>
</dbReference>
<evidence type="ECO:0008006" key="6">
    <source>
        <dbReference type="Google" id="ProtNLM"/>
    </source>
</evidence>
<dbReference type="InterPro" id="IPR031311">
    <property type="entry name" value="CHIT_BIND_RR_consensus"/>
</dbReference>
<feature type="non-terminal residue" evidence="4">
    <location>
        <position position="1"/>
    </location>
</feature>
<dbReference type="EMBL" id="CAJPVJ010011348">
    <property type="protein sequence ID" value="CAG2173742.1"/>
    <property type="molecule type" value="Genomic_DNA"/>
</dbReference>
<dbReference type="PROSITE" id="PS51155">
    <property type="entry name" value="CHIT_BIND_RR_2"/>
    <property type="match status" value="1"/>
</dbReference>
<evidence type="ECO:0000256" key="3">
    <source>
        <dbReference type="SAM" id="MobiDB-lite"/>
    </source>
</evidence>
<dbReference type="Gene3D" id="3.10.50.10">
    <property type="match status" value="1"/>
</dbReference>
<reference evidence="4" key="1">
    <citation type="submission" date="2020-11" db="EMBL/GenBank/DDBJ databases">
        <authorList>
            <person name="Tran Van P."/>
        </authorList>
    </citation>
    <scope>NUCLEOTIDE SEQUENCE</scope>
</reference>
<keyword evidence="5" id="KW-1185">Reference proteome</keyword>
<dbReference type="PRINTS" id="PR00947">
    <property type="entry name" value="CUTICLE"/>
</dbReference>
<feature type="compositionally biased region" description="Polar residues" evidence="3">
    <location>
        <begin position="33"/>
        <end position="52"/>
    </location>
</feature>
<dbReference type="PANTHER" id="PTHR10380:SF235">
    <property type="entry name" value="CUTICULAR PROTEIN 73D, ISOFORM B"/>
    <property type="match status" value="1"/>
</dbReference>
<evidence type="ECO:0000313" key="5">
    <source>
        <dbReference type="Proteomes" id="UP000728032"/>
    </source>
</evidence>
<feature type="region of interest" description="Disordered" evidence="3">
    <location>
        <begin position="87"/>
        <end position="106"/>
    </location>
</feature>
<evidence type="ECO:0000256" key="2">
    <source>
        <dbReference type="PROSITE-ProRule" id="PRU00497"/>
    </source>
</evidence>
<organism evidence="4">
    <name type="scientific">Oppiella nova</name>
    <dbReference type="NCBI Taxonomy" id="334625"/>
    <lineage>
        <taxon>Eukaryota</taxon>
        <taxon>Metazoa</taxon>
        <taxon>Ecdysozoa</taxon>
        <taxon>Arthropoda</taxon>
        <taxon>Chelicerata</taxon>
        <taxon>Arachnida</taxon>
        <taxon>Acari</taxon>
        <taxon>Acariformes</taxon>
        <taxon>Sarcoptiformes</taxon>
        <taxon>Oribatida</taxon>
        <taxon>Brachypylina</taxon>
        <taxon>Oppioidea</taxon>
        <taxon>Oppiidae</taxon>
        <taxon>Oppiella</taxon>
    </lineage>
</organism>
<dbReference type="PANTHER" id="PTHR10380">
    <property type="entry name" value="CUTICLE PROTEIN"/>
    <property type="match status" value="1"/>
</dbReference>
<sequence>AAPAPKPIVLQAPAPARVQVEENYGPAEPYTYGYQSTDEQGNTLSRSETSDGSGAVRGSYSYTDANGLNRIVEYVADAGGYRATVKANEPGTANANPADVQVNNEN</sequence>
<dbReference type="PROSITE" id="PS00233">
    <property type="entry name" value="CHIT_BIND_RR_1"/>
    <property type="match status" value="1"/>
</dbReference>
<dbReference type="InterPro" id="IPR000618">
    <property type="entry name" value="Insect_cuticle"/>
</dbReference>
<dbReference type="Pfam" id="PF00379">
    <property type="entry name" value="Chitin_bind_4"/>
    <property type="match status" value="1"/>
</dbReference>
<accession>A0A7R9MAW1</accession>
<dbReference type="GO" id="GO:0008010">
    <property type="term" value="F:structural constituent of chitin-based larval cuticle"/>
    <property type="evidence" value="ECO:0007669"/>
    <property type="project" value="TreeGrafter"/>
</dbReference>
<dbReference type="EMBL" id="OC926173">
    <property type="protein sequence ID" value="CAD7656555.1"/>
    <property type="molecule type" value="Genomic_DNA"/>
</dbReference>
<protein>
    <recommendedName>
        <fullName evidence="6">Cuticle protein</fullName>
    </recommendedName>
</protein>
<feature type="region of interest" description="Disordered" evidence="3">
    <location>
        <begin position="23"/>
        <end position="59"/>
    </location>
</feature>
<proteinExistence type="predicted"/>